<dbReference type="AlphaFoldDB" id="A0A8S1ATU1"/>
<organism evidence="2 3">
    <name type="scientific">Arctia plantaginis</name>
    <name type="common">Wood tiger moth</name>
    <name type="synonym">Phalaena plantaginis</name>
    <dbReference type="NCBI Taxonomy" id="874455"/>
    <lineage>
        <taxon>Eukaryota</taxon>
        <taxon>Metazoa</taxon>
        <taxon>Ecdysozoa</taxon>
        <taxon>Arthropoda</taxon>
        <taxon>Hexapoda</taxon>
        <taxon>Insecta</taxon>
        <taxon>Pterygota</taxon>
        <taxon>Neoptera</taxon>
        <taxon>Endopterygota</taxon>
        <taxon>Lepidoptera</taxon>
        <taxon>Glossata</taxon>
        <taxon>Ditrysia</taxon>
        <taxon>Noctuoidea</taxon>
        <taxon>Erebidae</taxon>
        <taxon>Arctiinae</taxon>
        <taxon>Arctia</taxon>
    </lineage>
</organism>
<gene>
    <name evidence="2" type="ORF">APLA_LOCUS13725</name>
</gene>
<evidence type="ECO:0000313" key="2">
    <source>
        <dbReference type="EMBL" id="CAB3251766.1"/>
    </source>
</evidence>
<dbReference type="Proteomes" id="UP000494256">
    <property type="component" value="Unassembled WGS sequence"/>
</dbReference>
<accession>A0A8S1ATU1</accession>
<dbReference type="OrthoDB" id="2115465at2759"/>
<name>A0A8S1ATU1_ARCPL</name>
<feature type="region of interest" description="Disordered" evidence="1">
    <location>
        <begin position="17"/>
        <end position="70"/>
    </location>
</feature>
<evidence type="ECO:0000256" key="1">
    <source>
        <dbReference type="SAM" id="MobiDB-lite"/>
    </source>
</evidence>
<sequence>MGTTDYKVMDLSGREAHRHIDQLRQRSRSSLICPTSTSERSSLEAERSEKSEVIPASVAGETQGPRSVRELSPVRAAIVEELPSVSTSGSVPRTNVSSPEVCVILPQSEDPVQEVASPRPLRACRLKKRQPRC</sequence>
<feature type="compositionally biased region" description="Basic and acidic residues" evidence="1">
    <location>
        <begin position="41"/>
        <end position="52"/>
    </location>
</feature>
<reference evidence="2 3" key="1">
    <citation type="submission" date="2020-04" db="EMBL/GenBank/DDBJ databases">
        <authorList>
            <person name="Wallbank WR R."/>
            <person name="Pardo Diaz C."/>
            <person name="Kozak K."/>
            <person name="Martin S."/>
            <person name="Jiggins C."/>
            <person name="Moest M."/>
            <person name="Warren A I."/>
            <person name="Byers J.R.P. K."/>
            <person name="Montejo-Kovacevich G."/>
            <person name="Yen C E."/>
        </authorList>
    </citation>
    <scope>NUCLEOTIDE SEQUENCE [LARGE SCALE GENOMIC DNA]</scope>
</reference>
<dbReference type="EMBL" id="CADEBD010000361">
    <property type="protein sequence ID" value="CAB3251766.1"/>
    <property type="molecule type" value="Genomic_DNA"/>
</dbReference>
<comment type="caution">
    <text evidence="2">The sequence shown here is derived from an EMBL/GenBank/DDBJ whole genome shotgun (WGS) entry which is preliminary data.</text>
</comment>
<evidence type="ECO:0000313" key="3">
    <source>
        <dbReference type="Proteomes" id="UP000494256"/>
    </source>
</evidence>
<proteinExistence type="predicted"/>
<protein>
    <submittedName>
        <fullName evidence="2">Uncharacterized protein</fullName>
    </submittedName>
</protein>